<comment type="caution">
    <text evidence="7">The sequence shown here is derived from an EMBL/GenBank/DDBJ whole genome shotgun (WGS) entry which is preliminary data.</text>
</comment>
<dbReference type="PANTHER" id="PTHR43133">
    <property type="entry name" value="RNA POLYMERASE ECF-TYPE SIGMA FACTO"/>
    <property type="match status" value="1"/>
</dbReference>
<dbReference type="SUPFAM" id="SSF88946">
    <property type="entry name" value="Sigma2 domain of RNA polymerase sigma factors"/>
    <property type="match status" value="1"/>
</dbReference>
<evidence type="ECO:0000313" key="7">
    <source>
        <dbReference type="EMBL" id="MVQ48258.1"/>
    </source>
</evidence>
<evidence type="ECO:0000256" key="1">
    <source>
        <dbReference type="ARBA" id="ARBA00010641"/>
    </source>
</evidence>
<protein>
    <submittedName>
        <fullName evidence="7">Sigma-70 family RNA polymerase sigma factor</fullName>
    </submittedName>
</protein>
<dbReference type="InterPro" id="IPR013249">
    <property type="entry name" value="RNA_pol_sigma70_r4_t2"/>
</dbReference>
<dbReference type="InterPro" id="IPR014284">
    <property type="entry name" value="RNA_pol_sigma-70_dom"/>
</dbReference>
<feature type="domain" description="RNA polymerase sigma factor 70 region 4 type 2" evidence="6">
    <location>
        <begin position="152"/>
        <end position="202"/>
    </location>
</feature>
<organism evidence="7 8">
    <name type="scientific">Nocardioides agri</name>
    <dbReference type="NCBI Taxonomy" id="2682843"/>
    <lineage>
        <taxon>Bacteria</taxon>
        <taxon>Bacillati</taxon>
        <taxon>Actinomycetota</taxon>
        <taxon>Actinomycetes</taxon>
        <taxon>Propionibacteriales</taxon>
        <taxon>Nocardioidaceae</taxon>
        <taxon>Nocardioides</taxon>
    </lineage>
</organism>
<name>A0A6L6XMT5_9ACTN</name>
<dbReference type="InterPro" id="IPR036388">
    <property type="entry name" value="WH-like_DNA-bd_sf"/>
</dbReference>
<evidence type="ECO:0000256" key="2">
    <source>
        <dbReference type="ARBA" id="ARBA00023015"/>
    </source>
</evidence>
<dbReference type="RefSeq" id="WP_157340360.1">
    <property type="nucleotide sequence ID" value="NZ_WSEK01000004.1"/>
</dbReference>
<keyword evidence="3" id="KW-0731">Sigma factor</keyword>
<dbReference type="AlphaFoldDB" id="A0A6L6XMT5"/>
<dbReference type="SUPFAM" id="SSF88659">
    <property type="entry name" value="Sigma3 and sigma4 domains of RNA polymerase sigma factors"/>
    <property type="match status" value="1"/>
</dbReference>
<sequence>MSTLDEAYELVADFGMATSRSRERATSSGDEQLVWALDAARAGDEGGFAVLWRDLHPRLLRYLRSRGDDAPEDVAAETWVQVVRSLGTFQGGVPEFRAWLFTIARNRAIDQGRARTRRPAILVADPVAATGSGPTAPSAEQHAAENESLSAALRLVATLPPAQAEMVTLRVVAGLDVADVARLLGKRPGTVRVGVHRALRALARTVEEDQWKDELR</sequence>
<gene>
    <name evidence="7" type="ORF">GON03_03625</name>
</gene>
<dbReference type="InterPro" id="IPR039425">
    <property type="entry name" value="RNA_pol_sigma-70-like"/>
</dbReference>
<dbReference type="InterPro" id="IPR013325">
    <property type="entry name" value="RNA_pol_sigma_r2"/>
</dbReference>
<dbReference type="GO" id="GO:0003677">
    <property type="term" value="F:DNA binding"/>
    <property type="evidence" value="ECO:0007669"/>
    <property type="project" value="InterPro"/>
</dbReference>
<dbReference type="NCBIfam" id="TIGR02937">
    <property type="entry name" value="sigma70-ECF"/>
    <property type="match status" value="1"/>
</dbReference>
<keyword evidence="4" id="KW-0804">Transcription</keyword>
<dbReference type="PANTHER" id="PTHR43133:SF66">
    <property type="entry name" value="ECF RNA POLYMERASE SIGMA FACTOR SIGK"/>
    <property type="match status" value="1"/>
</dbReference>
<proteinExistence type="inferred from homology"/>
<dbReference type="InterPro" id="IPR007627">
    <property type="entry name" value="RNA_pol_sigma70_r2"/>
</dbReference>
<dbReference type="Proteomes" id="UP000473525">
    <property type="component" value="Unassembled WGS sequence"/>
</dbReference>
<dbReference type="Gene3D" id="1.10.1740.10">
    <property type="match status" value="1"/>
</dbReference>
<dbReference type="GO" id="GO:0006352">
    <property type="term" value="P:DNA-templated transcription initiation"/>
    <property type="evidence" value="ECO:0007669"/>
    <property type="project" value="InterPro"/>
</dbReference>
<dbReference type="GO" id="GO:0016987">
    <property type="term" value="F:sigma factor activity"/>
    <property type="evidence" value="ECO:0007669"/>
    <property type="project" value="UniProtKB-KW"/>
</dbReference>
<dbReference type="Pfam" id="PF08281">
    <property type="entry name" value="Sigma70_r4_2"/>
    <property type="match status" value="1"/>
</dbReference>
<accession>A0A6L6XMT5</accession>
<evidence type="ECO:0000313" key="8">
    <source>
        <dbReference type="Proteomes" id="UP000473525"/>
    </source>
</evidence>
<evidence type="ECO:0000256" key="3">
    <source>
        <dbReference type="ARBA" id="ARBA00023082"/>
    </source>
</evidence>
<feature type="domain" description="RNA polymerase sigma-70 region 2" evidence="5">
    <location>
        <begin position="51"/>
        <end position="117"/>
    </location>
</feature>
<evidence type="ECO:0000256" key="4">
    <source>
        <dbReference type="ARBA" id="ARBA00023163"/>
    </source>
</evidence>
<evidence type="ECO:0000259" key="5">
    <source>
        <dbReference type="Pfam" id="PF04542"/>
    </source>
</evidence>
<keyword evidence="8" id="KW-1185">Reference proteome</keyword>
<comment type="similarity">
    <text evidence="1">Belongs to the sigma-70 factor family. ECF subfamily.</text>
</comment>
<keyword evidence="2" id="KW-0805">Transcription regulation</keyword>
<evidence type="ECO:0000259" key="6">
    <source>
        <dbReference type="Pfam" id="PF08281"/>
    </source>
</evidence>
<dbReference type="Gene3D" id="1.10.10.10">
    <property type="entry name" value="Winged helix-like DNA-binding domain superfamily/Winged helix DNA-binding domain"/>
    <property type="match status" value="1"/>
</dbReference>
<dbReference type="InterPro" id="IPR013324">
    <property type="entry name" value="RNA_pol_sigma_r3/r4-like"/>
</dbReference>
<reference evidence="7 8" key="1">
    <citation type="submission" date="2019-12" db="EMBL/GenBank/DDBJ databases">
        <authorList>
            <person name="Huq M.A."/>
        </authorList>
    </citation>
    <scope>NUCLEOTIDE SEQUENCE [LARGE SCALE GENOMIC DNA]</scope>
    <source>
        <strain evidence="7 8">MAH-18</strain>
    </source>
</reference>
<dbReference type="EMBL" id="WSEK01000004">
    <property type="protein sequence ID" value="MVQ48258.1"/>
    <property type="molecule type" value="Genomic_DNA"/>
</dbReference>
<dbReference type="Pfam" id="PF04542">
    <property type="entry name" value="Sigma70_r2"/>
    <property type="match status" value="1"/>
</dbReference>